<dbReference type="HOGENOM" id="CLU_752410_0_0_1"/>
<proteinExistence type="predicted"/>
<accession>E4ZXJ4</accession>
<feature type="transmembrane region" description="Helical" evidence="1">
    <location>
        <begin position="228"/>
        <end position="247"/>
    </location>
</feature>
<keyword evidence="1" id="KW-1133">Transmembrane helix</keyword>
<dbReference type="OMA" id="ASSCQIN"/>
<dbReference type="EMBL" id="FP929127">
    <property type="protein sequence ID" value="CBX95404.1"/>
    <property type="molecule type" value="Genomic_DNA"/>
</dbReference>
<evidence type="ECO:0000313" key="3">
    <source>
        <dbReference type="Proteomes" id="UP000002668"/>
    </source>
</evidence>
<dbReference type="Proteomes" id="UP000002668">
    <property type="component" value="Genome"/>
</dbReference>
<name>E4ZXJ4_LEPMJ</name>
<keyword evidence="3" id="KW-1185">Reference proteome</keyword>
<dbReference type="AlphaFoldDB" id="E4ZXJ4"/>
<evidence type="ECO:0000313" key="2">
    <source>
        <dbReference type="EMBL" id="CBX95404.1"/>
    </source>
</evidence>
<reference evidence="3" key="1">
    <citation type="journal article" date="2011" name="Nat. Commun.">
        <title>Effector diversification within compartments of the Leptosphaeria maculans genome affected by Repeat-Induced Point mutations.</title>
        <authorList>
            <person name="Rouxel T."/>
            <person name="Grandaubert J."/>
            <person name="Hane J.K."/>
            <person name="Hoede C."/>
            <person name="van de Wouw A.P."/>
            <person name="Couloux A."/>
            <person name="Dominguez V."/>
            <person name="Anthouard V."/>
            <person name="Bally P."/>
            <person name="Bourras S."/>
            <person name="Cozijnsen A.J."/>
            <person name="Ciuffetti L.M."/>
            <person name="Degrave A."/>
            <person name="Dilmaghani A."/>
            <person name="Duret L."/>
            <person name="Fudal I."/>
            <person name="Goodwin S.B."/>
            <person name="Gout L."/>
            <person name="Glaser N."/>
            <person name="Linglin J."/>
            <person name="Kema G.H.J."/>
            <person name="Lapalu N."/>
            <person name="Lawrence C.B."/>
            <person name="May K."/>
            <person name="Meyer M."/>
            <person name="Ollivier B."/>
            <person name="Poulain J."/>
            <person name="Schoch C.L."/>
            <person name="Simon A."/>
            <person name="Spatafora J.W."/>
            <person name="Stachowiak A."/>
            <person name="Turgeon B.G."/>
            <person name="Tyler B.M."/>
            <person name="Vincent D."/>
            <person name="Weissenbach J."/>
            <person name="Amselem J."/>
            <person name="Quesneville H."/>
            <person name="Oliver R.P."/>
            <person name="Wincker P."/>
            <person name="Balesdent M.-H."/>
            <person name="Howlett B.J."/>
        </authorList>
    </citation>
    <scope>NUCLEOTIDE SEQUENCE [LARGE SCALE GENOMIC DNA]</scope>
    <source>
        <strain evidence="3">JN3 / isolate v23.1.3 / race Av1-4-5-6-7-8</strain>
    </source>
</reference>
<gene>
    <name evidence="2" type="ORF">LEMA_P025560.1</name>
</gene>
<keyword evidence="1" id="KW-0812">Transmembrane</keyword>
<organism evidence="3">
    <name type="scientific">Leptosphaeria maculans (strain JN3 / isolate v23.1.3 / race Av1-4-5-6-7-8)</name>
    <name type="common">Blackleg fungus</name>
    <name type="synonym">Phoma lingam</name>
    <dbReference type="NCBI Taxonomy" id="985895"/>
    <lineage>
        <taxon>Eukaryota</taxon>
        <taxon>Fungi</taxon>
        <taxon>Dikarya</taxon>
        <taxon>Ascomycota</taxon>
        <taxon>Pezizomycotina</taxon>
        <taxon>Dothideomycetes</taxon>
        <taxon>Pleosporomycetidae</taxon>
        <taxon>Pleosporales</taxon>
        <taxon>Pleosporineae</taxon>
        <taxon>Leptosphaeriaceae</taxon>
        <taxon>Plenodomus</taxon>
        <taxon>Plenodomus lingam/Leptosphaeria maculans species complex</taxon>
    </lineage>
</organism>
<protein>
    <submittedName>
        <fullName evidence="2">Predicted protein</fullName>
    </submittedName>
</protein>
<dbReference type="InParanoid" id="E4ZXJ4"/>
<sequence length="368" mass="41587">MTTAYEMDGTPGATSAQARITALHDQLDTFEFIAKQPQLAMFDRMGRDLPCISQYLEGEFHEKALSARKFLREHAHKLEGSDVSEKKIKKQFRKVMRSYFASVVDYDRVFKISSRMAAAPLPAKRNVDMFRALSGSVDGHVKLAANGQLLSMYGNPGAPVPFNLTTSYDDDLQPMGMFLREWLMDPVIEYACVPVIYYLQQFGILRNRPIDYFLENINNGIIEGFEEAAICFLLVSTLAVAIGTLGVSQGLGLRIMIMSLFSFAIAFSAQFMGRRSLLKLAAGKLWLQNWYLELAEVSKKGRVGDEEGTVRITTRHYVKEVPAQSRSALGQRFEEMKMPQNTQLKLRLPPTGQSYHSQQVSMPWLEIR</sequence>
<dbReference type="OrthoDB" id="3795611at2759"/>
<feature type="transmembrane region" description="Helical" evidence="1">
    <location>
        <begin position="253"/>
        <end position="272"/>
    </location>
</feature>
<evidence type="ECO:0000256" key="1">
    <source>
        <dbReference type="SAM" id="Phobius"/>
    </source>
</evidence>
<dbReference type="eggNOG" id="ENOG502RFHQ">
    <property type="taxonomic scope" value="Eukaryota"/>
</dbReference>
<dbReference type="VEuPathDB" id="FungiDB:LEMA_P025560.1"/>
<keyword evidence="1" id="KW-0472">Membrane</keyword>